<protein>
    <submittedName>
        <fullName evidence="2">Uncharacterized protein</fullName>
    </submittedName>
</protein>
<evidence type="ECO:0000313" key="2">
    <source>
        <dbReference type="EMBL" id="SBV90533.1"/>
    </source>
</evidence>
<dbReference type="RefSeq" id="WP_227119480.1">
    <property type="nucleotide sequence ID" value="NZ_LT598928.1"/>
</dbReference>
<name>A0A212ITM3_9BACT</name>
<accession>A0A212ITM3</accession>
<evidence type="ECO:0000256" key="1">
    <source>
        <dbReference type="SAM" id="Phobius"/>
    </source>
</evidence>
<dbReference type="Pfam" id="PF19588">
    <property type="entry name" value="SxtJ"/>
    <property type="match status" value="1"/>
</dbReference>
<dbReference type="InterPro" id="IPR045781">
    <property type="entry name" value="SxtJ"/>
</dbReference>
<keyword evidence="1" id="KW-0472">Membrane</keyword>
<keyword evidence="1" id="KW-1133">Transmembrane helix</keyword>
<feature type="transmembrane region" description="Helical" evidence="1">
    <location>
        <begin position="82"/>
        <end position="102"/>
    </location>
</feature>
<proteinExistence type="predicted"/>
<reference evidence="2" key="1">
    <citation type="submission" date="2016-04" db="EMBL/GenBank/DDBJ databases">
        <authorList>
            <person name="Evans L.H."/>
            <person name="Alamgir A."/>
            <person name="Owens N."/>
            <person name="Weber N.D."/>
            <person name="Virtaneva K."/>
            <person name="Barbian K."/>
            <person name="Babar A."/>
            <person name="Rosenke K."/>
        </authorList>
    </citation>
    <scope>NUCLEOTIDE SEQUENCE</scope>
    <source>
        <strain evidence="2">92-2</strain>
    </source>
</reference>
<organism evidence="2">
    <name type="scientific">uncultured Desulfovibrio sp</name>
    <dbReference type="NCBI Taxonomy" id="167968"/>
    <lineage>
        <taxon>Bacteria</taxon>
        <taxon>Pseudomonadati</taxon>
        <taxon>Thermodesulfobacteriota</taxon>
        <taxon>Desulfovibrionia</taxon>
        <taxon>Desulfovibrionales</taxon>
        <taxon>Desulfovibrionaceae</taxon>
        <taxon>Desulfovibrio</taxon>
        <taxon>environmental samples</taxon>
    </lineage>
</organism>
<feature type="transmembrane region" description="Helical" evidence="1">
    <location>
        <begin position="43"/>
        <end position="61"/>
    </location>
</feature>
<gene>
    <name evidence="2" type="ORF">KM92DES2_10011</name>
</gene>
<dbReference type="EMBL" id="FLUP01000001">
    <property type="protein sequence ID" value="SBV90533.1"/>
    <property type="molecule type" value="Genomic_DNA"/>
</dbReference>
<sequence>MQHRKLHFGFLPAAVSNKECADTAMAMTLICLLAVMFTKSLTLLPLALGLLLAGMIWPRLYSPLAKLWLGLSLLLGSIMSRLLLSGIFFVIVTPLALVMRLFGHDPMRRKGWKKSTDSTFVSRDHTFEAKDLEHPF</sequence>
<dbReference type="AlphaFoldDB" id="A0A212ITM3"/>
<keyword evidence="1" id="KW-0812">Transmembrane</keyword>